<feature type="region of interest" description="Disordered" evidence="1">
    <location>
        <begin position="1"/>
        <end position="39"/>
    </location>
</feature>
<protein>
    <submittedName>
        <fullName evidence="2">Uncharacterized protein</fullName>
    </submittedName>
</protein>
<sequence length="103" mass="11117">MNRERVKPDQRELDPLLDSERLHDNKTSHDAQSAPDAAGSLVIAPCPPTGHLSDGLLIFSSDFLISKPGPETCVPDPFPVRLPLGSCPEKGDGRFIAAVWSTL</sequence>
<feature type="compositionally biased region" description="Basic and acidic residues" evidence="1">
    <location>
        <begin position="1"/>
        <end position="29"/>
    </location>
</feature>
<proteinExistence type="predicted"/>
<dbReference type="Proteomes" id="UP001283361">
    <property type="component" value="Unassembled WGS sequence"/>
</dbReference>
<keyword evidence="3" id="KW-1185">Reference proteome</keyword>
<dbReference type="AlphaFoldDB" id="A0AAE1B839"/>
<evidence type="ECO:0000313" key="3">
    <source>
        <dbReference type="Proteomes" id="UP001283361"/>
    </source>
</evidence>
<evidence type="ECO:0000313" key="2">
    <source>
        <dbReference type="EMBL" id="KAK3801214.1"/>
    </source>
</evidence>
<dbReference type="EMBL" id="JAWDGP010000353">
    <property type="protein sequence ID" value="KAK3801214.1"/>
    <property type="molecule type" value="Genomic_DNA"/>
</dbReference>
<comment type="caution">
    <text evidence="2">The sequence shown here is derived from an EMBL/GenBank/DDBJ whole genome shotgun (WGS) entry which is preliminary data.</text>
</comment>
<name>A0AAE1B839_9GAST</name>
<gene>
    <name evidence="2" type="ORF">RRG08_057110</name>
</gene>
<accession>A0AAE1B839</accession>
<organism evidence="2 3">
    <name type="scientific">Elysia crispata</name>
    <name type="common">lettuce slug</name>
    <dbReference type="NCBI Taxonomy" id="231223"/>
    <lineage>
        <taxon>Eukaryota</taxon>
        <taxon>Metazoa</taxon>
        <taxon>Spiralia</taxon>
        <taxon>Lophotrochozoa</taxon>
        <taxon>Mollusca</taxon>
        <taxon>Gastropoda</taxon>
        <taxon>Heterobranchia</taxon>
        <taxon>Euthyneura</taxon>
        <taxon>Panpulmonata</taxon>
        <taxon>Sacoglossa</taxon>
        <taxon>Placobranchoidea</taxon>
        <taxon>Plakobranchidae</taxon>
        <taxon>Elysia</taxon>
    </lineage>
</organism>
<reference evidence="2" key="1">
    <citation type="journal article" date="2023" name="G3 (Bethesda)">
        <title>A reference genome for the long-term kleptoplast-retaining sea slug Elysia crispata morphotype clarki.</title>
        <authorList>
            <person name="Eastman K.E."/>
            <person name="Pendleton A.L."/>
            <person name="Shaikh M.A."/>
            <person name="Suttiyut T."/>
            <person name="Ogas R."/>
            <person name="Tomko P."/>
            <person name="Gavelis G."/>
            <person name="Widhalm J.R."/>
            <person name="Wisecaver J.H."/>
        </authorList>
    </citation>
    <scope>NUCLEOTIDE SEQUENCE</scope>
    <source>
        <strain evidence="2">ECLA1</strain>
    </source>
</reference>
<evidence type="ECO:0000256" key="1">
    <source>
        <dbReference type="SAM" id="MobiDB-lite"/>
    </source>
</evidence>